<keyword evidence="1" id="KW-1133">Transmembrane helix</keyword>
<feature type="transmembrane region" description="Helical" evidence="1">
    <location>
        <begin position="119"/>
        <end position="142"/>
    </location>
</feature>
<dbReference type="EMBL" id="PDOC01000004">
    <property type="protein sequence ID" value="PIL45231.1"/>
    <property type="molecule type" value="Genomic_DNA"/>
</dbReference>
<comment type="caution">
    <text evidence="2">The sequence shown here is derived from an EMBL/GenBank/DDBJ whole genome shotgun (WGS) entry which is preliminary data.</text>
</comment>
<dbReference type="Proteomes" id="UP000230390">
    <property type="component" value="Unassembled WGS sequence"/>
</dbReference>
<protein>
    <submittedName>
        <fullName evidence="2">Uncharacterized protein</fullName>
    </submittedName>
</protein>
<organism evidence="2 3">
    <name type="scientific">Massilia eurypsychrophila</name>
    <dbReference type="NCBI Taxonomy" id="1485217"/>
    <lineage>
        <taxon>Bacteria</taxon>
        <taxon>Pseudomonadati</taxon>
        <taxon>Pseudomonadota</taxon>
        <taxon>Betaproteobacteria</taxon>
        <taxon>Burkholderiales</taxon>
        <taxon>Oxalobacteraceae</taxon>
        <taxon>Telluria group</taxon>
        <taxon>Massilia</taxon>
    </lineage>
</organism>
<keyword evidence="1" id="KW-0812">Transmembrane</keyword>
<sequence length="153" mass="15841">MVACTMKNIHVRFTFFSLAISLLGVAIHVAAIIGGPAWCAFFGAPPQVLASAQDGTWLAPLSTAGIAILMGICALYACSALGLVPRLPLLRTMLAGIAAVCLLRALALVPFAFIHPQLINVFEVVAALTWGTAGIGFIAGYLMSKSTLAASRA</sequence>
<accession>A0A2G8TGP9</accession>
<evidence type="ECO:0000256" key="1">
    <source>
        <dbReference type="SAM" id="Phobius"/>
    </source>
</evidence>
<feature type="transmembrane region" description="Helical" evidence="1">
    <location>
        <begin position="57"/>
        <end position="77"/>
    </location>
</feature>
<keyword evidence="1" id="KW-0472">Membrane</keyword>
<feature type="transmembrane region" description="Helical" evidence="1">
    <location>
        <begin position="12"/>
        <end position="37"/>
    </location>
</feature>
<reference evidence="2 3" key="1">
    <citation type="submission" date="2017-10" db="EMBL/GenBank/DDBJ databases">
        <title>Massilia psychrophilum sp. nov., a novel purple-pigmented bacterium isolated from Tianshan glacier, Xinjiang Municipality, China.</title>
        <authorList>
            <person name="Wang H."/>
        </authorList>
    </citation>
    <scope>NUCLEOTIDE SEQUENCE [LARGE SCALE GENOMIC DNA]</scope>
    <source>
        <strain evidence="2 3">JCM 30074</strain>
    </source>
</reference>
<proteinExistence type="predicted"/>
<gene>
    <name evidence="2" type="ORF">CR105_08550</name>
</gene>
<evidence type="ECO:0000313" key="3">
    <source>
        <dbReference type="Proteomes" id="UP000230390"/>
    </source>
</evidence>
<name>A0A2G8TGP9_9BURK</name>
<dbReference type="AlphaFoldDB" id="A0A2G8TGP9"/>
<feature type="transmembrane region" description="Helical" evidence="1">
    <location>
        <begin position="89"/>
        <end position="113"/>
    </location>
</feature>
<keyword evidence="3" id="KW-1185">Reference proteome</keyword>
<evidence type="ECO:0000313" key="2">
    <source>
        <dbReference type="EMBL" id="PIL45231.1"/>
    </source>
</evidence>